<sequence>MPKIKHTALELAAVKAAEKANVKEALEKQVDGEKKQPLTFGLEFKFVLKVDGNELRDGESGFLILKHNTQEARDTVREYIRHVILSAAKREPHVVGYHKLYGIEIGTWNVTDDVEIQSRVCENKFSGSKRYSVELVSPESRFDENRYKQIREVCEAVVSKCRIEINLTCNLHVHIGNNDNISLNYSVLQKLSAILWTFGPHIKRLHQKLPSKEAWRCIPFGRDDAVPEYAQDPTKGLEAILQCNDMDDLDRIVRIKEERCAYSTFKMFQELPGTKDDSSGIQYDENYEQLDPGKTFEFRQHSATFDHQEVLNWLFVCADLVRLAQAMDLKVLGNLLRTWIKVPVGKDLFILVRIVRKVLHLPEVANYYAVKGKVVDEGDELEQIDRGWQ</sequence>
<dbReference type="HOGENOM" id="CLU_688965_0_0_1"/>
<dbReference type="AlphaFoldDB" id="H0EXC9"/>
<dbReference type="InParanoid" id="H0EXC9"/>
<dbReference type="EMBL" id="AGUE01000221">
    <property type="protein sequence ID" value="EHK96838.1"/>
    <property type="molecule type" value="Genomic_DNA"/>
</dbReference>
<accession>H0EXC9</accession>
<gene>
    <name evidence="1" type="ORF">M7I_7463</name>
</gene>
<organism evidence="1 2">
    <name type="scientific">Glarea lozoyensis (strain ATCC 74030 / MF5533)</name>
    <dbReference type="NCBI Taxonomy" id="1104152"/>
    <lineage>
        <taxon>Eukaryota</taxon>
        <taxon>Fungi</taxon>
        <taxon>Dikarya</taxon>
        <taxon>Ascomycota</taxon>
        <taxon>Pezizomycotina</taxon>
        <taxon>Leotiomycetes</taxon>
        <taxon>Helotiales</taxon>
        <taxon>Helotiaceae</taxon>
        <taxon>Glarea</taxon>
    </lineage>
</organism>
<reference evidence="1 2" key="1">
    <citation type="journal article" date="2012" name="Eukaryot. Cell">
        <title>Genome sequence of the fungus Glarea lozoyensis: the first genome sequence of a species from the Helotiaceae family.</title>
        <authorList>
            <person name="Youssar L."/>
            <person name="Gruening B.A."/>
            <person name="Erxleben A."/>
            <person name="Guenther S."/>
            <person name="Huettel W."/>
        </authorList>
    </citation>
    <scope>NUCLEOTIDE SEQUENCE [LARGE SCALE GENOMIC DNA]</scope>
    <source>
        <strain evidence="2">ATCC 74030 / MF5533</strain>
    </source>
</reference>
<evidence type="ECO:0008006" key="3">
    <source>
        <dbReference type="Google" id="ProtNLM"/>
    </source>
</evidence>
<proteinExistence type="predicted"/>
<dbReference type="OrthoDB" id="412402at2759"/>
<evidence type="ECO:0000313" key="2">
    <source>
        <dbReference type="Proteomes" id="UP000005446"/>
    </source>
</evidence>
<dbReference type="PANTHER" id="PTHR36847:SF1">
    <property type="entry name" value="AMIDOLIGASE ENZYME"/>
    <property type="match status" value="1"/>
</dbReference>
<dbReference type="PANTHER" id="PTHR36847">
    <property type="entry name" value="AMIDOLIGASE ENZYME"/>
    <property type="match status" value="1"/>
</dbReference>
<dbReference type="Proteomes" id="UP000005446">
    <property type="component" value="Unassembled WGS sequence"/>
</dbReference>
<keyword evidence="2" id="KW-1185">Reference proteome</keyword>
<name>H0EXC9_GLAL7</name>
<dbReference type="InterPro" id="IPR022025">
    <property type="entry name" value="Amidoligase_2"/>
</dbReference>
<dbReference type="Pfam" id="PF12224">
    <property type="entry name" value="Amidoligase_2"/>
    <property type="match status" value="1"/>
</dbReference>
<protein>
    <recommendedName>
        <fullName evidence="3">Amidoligase enzyme</fullName>
    </recommendedName>
</protein>
<comment type="caution">
    <text evidence="1">The sequence shown here is derived from an EMBL/GenBank/DDBJ whole genome shotgun (WGS) entry which is preliminary data.</text>
</comment>
<evidence type="ECO:0000313" key="1">
    <source>
        <dbReference type="EMBL" id="EHK96838.1"/>
    </source>
</evidence>